<dbReference type="AlphaFoldDB" id="A0A8J7PZH8"/>
<accession>A0A8J7PZH8</accession>
<feature type="chain" id="PRO_5035195375" evidence="1">
    <location>
        <begin position="19"/>
        <end position="254"/>
    </location>
</feature>
<gene>
    <name evidence="2" type="ORF">J3U88_03875</name>
</gene>
<proteinExistence type="predicted"/>
<comment type="caution">
    <text evidence="2">The sequence shown here is derived from an EMBL/GenBank/DDBJ whole genome shotgun (WGS) entry which is preliminary data.</text>
</comment>
<evidence type="ECO:0000256" key="1">
    <source>
        <dbReference type="SAM" id="SignalP"/>
    </source>
</evidence>
<organism evidence="2 3">
    <name type="scientific">Acanthopleuribacter pedis</name>
    <dbReference type="NCBI Taxonomy" id="442870"/>
    <lineage>
        <taxon>Bacteria</taxon>
        <taxon>Pseudomonadati</taxon>
        <taxon>Acidobacteriota</taxon>
        <taxon>Holophagae</taxon>
        <taxon>Acanthopleuribacterales</taxon>
        <taxon>Acanthopleuribacteraceae</taxon>
        <taxon>Acanthopleuribacter</taxon>
    </lineage>
</organism>
<keyword evidence="1" id="KW-0732">Signal</keyword>
<reference evidence="2" key="1">
    <citation type="submission" date="2021-03" db="EMBL/GenBank/DDBJ databases">
        <authorList>
            <person name="Wang G."/>
        </authorList>
    </citation>
    <scope>NUCLEOTIDE SEQUENCE</scope>
    <source>
        <strain evidence="2">KCTC 12899</strain>
    </source>
</reference>
<dbReference type="RefSeq" id="WP_207856905.1">
    <property type="nucleotide sequence ID" value="NZ_JAFREP010000003.1"/>
</dbReference>
<dbReference type="Proteomes" id="UP000664417">
    <property type="component" value="Unassembled WGS sequence"/>
</dbReference>
<sequence>MVLSWMLLCSLLPQPAPPFWVLPFAMTPATLSAHVADGAPRVLYQREDWLPRLDELRRTFGRNKEIPPRYELETLLALSHFPALKDTRIRFVTRSRAPISSRPFVWTLLRGRKSLRVYRIGIDESDRFGNSPALLKNMSFNARVGALGHEIAHTDYYETKRWYQFIAIGASFVSRKFHKKFERDTDQRTIEAGLGHQLWLWAREIRGGRVTDNPNSWLDRYYYAPSVIAEQMARLAAYQRLPTPQEALEDEAVR</sequence>
<name>A0A8J7PZH8_9BACT</name>
<evidence type="ECO:0000313" key="2">
    <source>
        <dbReference type="EMBL" id="MBO1317587.1"/>
    </source>
</evidence>
<evidence type="ECO:0000313" key="3">
    <source>
        <dbReference type="Proteomes" id="UP000664417"/>
    </source>
</evidence>
<dbReference type="EMBL" id="JAFREP010000003">
    <property type="protein sequence ID" value="MBO1317587.1"/>
    <property type="molecule type" value="Genomic_DNA"/>
</dbReference>
<keyword evidence="3" id="KW-1185">Reference proteome</keyword>
<feature type="signal peptide" evidence="1">
    <location>
        <begin position="1"/>
        <end position="18"/>
    </location>
</feature>
<protein>
    <submittedName>
        <fullName evidence="2">Uncharacterized protein</fullName>
    </submittedName>
</protein>